<name>T0KQN2_COLGC</name>
<evidence type="ECO:0000259" key="2">
    <source>
        <dbReference type="Pfam" id="PF01979"/>
    </source>
</evidence>
<dbReference type="Pfam" id="PF01979">
    <property type="entry name" value="Amidohydro_1"/>
    <property type="match status" value="1"/>
</dbReference>
<dbReference type="GO" id="GO:0016810">
    <property type="term" value="F:hydrolase activity, acting on carbon-nitrogen (but not peptide) bonds"/>
    <property type="evidence" value="ECO:0007669"/>
    <property type="project" value="InterPro"/>
</dbReference>
<feature type="domain" description="Amidohydrolase-related" evidence="2">
    <location>
        <begin position="108"/>
        <end position="276"/>
    </location>
</feature>
<dbReference type="Proteomes" id="UP000015530">
    <property type="component" value="Unassembled WGS sequence"/>
</dbReference>
<dbReference type="PANTHER" id="PTHR43794:SF11">
    <property type="entry name" value="AMIDOHYDROLASE-RELATED DOMAIN-CONTAINING PROTEIN"/>
    <property type="match status" value="1"/>
</dbReference>
<gene>
    <name evidence="3" type="ORF">CGLO_05776</name>
</gene>
<dbReference type="PANTHER" id="PTHR43794">
    <property type="entry name" value="AMINOHYDROLASE SSNA-RELATED"/>
    <property type="match status" value="1"/>
</dbReference>
<dbReference type="SUPFAM" id="SSF51556">
    <property type="entry name" value="Metallo-dependent hydrolases"/>
    <property type="match status" value="1"/>
</dbReference>
<reference evidence="4" key="1">
    <citation type="journal article" date="2013" name="Mol. Plant Microbe Interact.">
        <title>Global aspects of pacC regulation of pathogenicity genes in Colletotrichum gloeosporioides as revealed by transcriptome analysis.</title>
        <authorList>
            <person name="Alkan N."/>
            <person name="Meng X."/>
            <person name="Friedlander G."/>
            <person name="Reuveni E."/>
            <person name="Sukno S."/>
            <person name="Sherman A."/>
            <person name="Thon M."/>
            <person name="Fluhr R."/>
            <person name="Prusky D."/>
        </authorList>
    </citation>
    <scope>NUCLEOTIDE SEQUENCE [LARGE SCALE GENOMIC DNA]</scope>
    <source>
        <strain evidence="4">Cg-14</strain>
    </source>
</reference>
<dbReference type="STRING" id="1237896.T0KQN2"/>
<dbReference type="OMA" id="MQGATSH"/>
<protein>
    <recommendedName>
        <fullName evidence="2">Amidohydrolase-related domain-containing protein</fullName>
    </recommendedName>
</protein>
<dbReference type="InterPro" id="IPR006680">
    <property type="entry name" value="Amidohydro-rel"/>
</dbReference>
<dbReference type="InterPro" id="IPR032466">
    <property type="entry name" value="Metal_Hydrolase"/>
</dbReference>
<evidence type="ECO:0000256" key="1">
    <source>
        <dbReference type="ARBA" id="ARBA00022801"/>
    </source>
</evidence>
<dbReference type="AlphaFoldDB" id="T0KQN2"/>
<dbReference type="OrthoDB" id="194468at2759"/>
<dbReference type="Gene3D" id="3.20.20.140">
    <property type="entry name" value="Metal-dependent hydrolases"/>
    <property type="match status" value="1"/>
</dbReference>
<proteinExistence type="predicted"/>
<organism evidence="3 4">
    <name type="scientific">Colletotrichum gloeosporioides (strain Cg-14)</name>
    <name type="common">Anthracnose fungus</name>
    <name type="synonym">Glomerella cingulata</name>
    <dbReference type="NCBI Taxonomy" id="1237896"/>
    <lineage>
        <taxon>Eukaryota</taxon>
        <taxon>Fungi</taxon>
        <taxon>Dikarya</taxon>
        <taxon>Ascomycota</taxon>
        <taxon>Pezizomycotina</taxon>
        <taxon>Sordariomycetes</taxon>
        <taxon>Hypocreomycetidae</taxon>
        <taxon>Glomerellales</taxon>
        <taxon>Glomerellaceae</taxon>
        <taxon>Colletotrichum</taxon>
        <taxon>Colletotrichum gloeosporioides species complex</taxon>
    </lineage>
</organism>
<comment type="caution">
    <text evidence="3">The sequence shown here is derived from an EMBL/GenBank/DDBJ whole genome shotgun (WGS) entry which is preliminary data.</text>
</comment>
<sequence>MESPGAAAVQQPPPVHVRDLVLAITRPTSPVFAASLNSSRSATTTLLAEGQEEEGDPSMTVAPIELEVTPLHMLHQPRWIDCPFWGQIHYLESPRSVDVDLEQSRWTWLRDAGAVNSRLILGHFLHPTPDILEEASSAGLKMSWNPISNGRLGPGIADIPKYRRHKLPIGMGVDGEASSDRSDPFENMRVGLYSVRGKYQDPSVLSPQDVFRMHTLGAADVLGVADKVGSLEVGKLADIVLLNPPHMGHLGNPVSAFVFSSGVEDIERVFIGGKEVWRRMPPLAKPTSNWPAWEF</sequence>
<dbReference type="InterPro" id="IPR050287">
    <property type="entry name" value="MTA/SAH_deaminase"/>
</dbReference>
<keyword evidence="1" id="KW-0378">Hydrolase</keyword>
<dbReference type="EMBL" id="AMYD01001153">
    <property type="protein sequence ID" value="EQB54399.1"/>
    <property type="molecule type" value="Genomic_DNA"/>
</dbReference>
<accession>T0KQN2</accession>
<dbReference type="SUPFAM" id="SSF51338">
    <property type="entry name" value="Composite domain of metallo-dependent hydrolases"/>
    <property type="match status" value="1"/>
</dbReference>
<evidence type="ECO:0000313" key="4">
    <source>
        <dbReference type="Proteomes" id="UP000015530"/>
    </source>
</evidence>
<evidence type="ECO:0000313" key="3">
    <source>
        <dbReference type="EMBL" id="EQB54399.1"/>
    </source>
</evidence>
<dbReference type="HOGENOM" id="CLU_943365_0_0_1"/>
<dbReference type="InterPro" id="IPR011059">
    <property type="entry name" value="Metal-dep_hydrolase_composite"/>
</dbReference>